<dbReference type="Pfam" id="PF16875">
    <property type="entry name" value="Glyco_hydro_36N"/>
    <property type="match status" value="1"/>
</dbReference>
<dbReference type="Pfam" id="PF02065">
    <property type="entry name" value="Melibiase"/>
    <property type="match status" value="1"/>
</dbReference>
<dbReference type="FunFam" id="3.20.20.70:FF:000118">
    <property type="entry name" value="Alpha-galactosidase"/>
    <property type="match status" value="1"/>
</dbReference>
<feature type="binding site" evidence="7">
    <location>
        <position position="199"/>
    </location>
    <ligand>
        <name>substrate</name>
    </ligand>
</feature>
<dbReference type="EC" id="3.2.1.22" evidence="2 5"/>
<evidence type="ECO:0000256" key="7">
    <source>
        <dbReference type="PIRSR" id="PIRSR005536-2"/>
    </source>
</evidence>
<evidence type="ECO:0000313" key="13">
    <source>
        <dbReference type="Proteomes" id="UP000431451"/>
    </source>
</evidence>
<organism evidence="12 13">
    <name type="scientific">Clostridium neonatale</name>
    <dbReference type="NCBI Taxonomy" id="137838"/>
    <lineage>
        <taxon>Bacteria</taxon>
        <taxon>Bacillati</taxon>
        <taxon>Bacillota</taxon>
        <taxon>Clostridia</taxon>
        <taxon>Eubacteriales</taxon>
        <taxon>Clostridiaceae</taxon>
        <taxon>Clostridium</taxon>
    </lineage>
</organism>
<dbReference type="CDD" id="cd14791">
    <property type="entry name" value="GH36"/>
    <property type="match status" value="1"/>
</dbReference>
<reference evidence="10" key="2">
    <citation type="submission" date="2021-10" db="EMBL/GenBank/DDBJ databases">
        <authorList>
            <person name="Mesa V."/>
        </authorList>
    </citation>
    <scope>NUCLEOTIDE SEQUENCE</scope>
    <source>
        <strain evidence="10">CC3_PB</strain>
    </source>
</reference>
<evidence type="ECO:0000256" key="4">
    <source>
        <dbReference type="ARBA" id="ARBA00023295"/>
    </source>
</evidence>
<reference evidence="12 13" key="1">
    <citation type="submission" date="2018-06" db="EMBL/GenBank/DDBJ databases">
        <authorList>
            <consortium name="IHU Genomes"/>
        </authorList>
    </citation>
    <scope>NUCLEOTIDE SEQUENCE [LARGE SCALE GENOMIC DNA]</scope>
    <source>
        <strain evidence="12 13">NEC25</strain>
    </source>
</reference>
<dbReference type="PANTHER" id="PTHR43053">
    <property type="entry name" value="GLYCOSIDASE FAMILY 31"/>
    <property type="match status" value="1"/>
</dbReference>
<feature type="active site" description="Proton donor" evidence="6">
    <location>
        <position position="548"/>
    </location>
</feature>
<evidence type="ECO:0000256" key="3">
    <source>
        <dbReference type="ARBA" id="ARBA00022801"/>
    </source>
</evidence>
<sequence>MGIRFNEQNKLFNIESKNTSYILNVLETGHIAHLYWGRKINSNKIDYLIKKRQCGSFLADLDNIDDFHLEAVPQEYPSYGNPDLRSPAIQIKLSNGTTVTDFRYYSHKIFKGKNKLQGLPATYVENDNEAETLEITLNDSLANLKLILSYTVFEEYDAITRNVKVINDSNEEIDILRVLSANVDFNHSEFDFIQLSGAWARERHIVRTPLRSGGQCVESRRGASSHAQNPFMALVSHEANEDVGDVYGFNLIYSGNFLANVEVDMHNNSRAQIGINPFDFTWNLESKQEFQTPEVVMAYSPNGLTGMSHIYHDLYRERLVRGSYRDKERPILINNWEATYFDFDNEKIKEIAKEASDLGIELFVLDDGWFGERNSDDSSLGDWFVNENKIKCGLNSLVKDINDLGMKFGLWFEPEMISPNSNLYREHPDWCIHIENRTRSLARKQLVLDLSRDEVCDAVIKMITDVLKSAPISYVKWDMNRNITELGSPAWPPKKQKELAHRYMLGLYKILENITSNFPDILFESCSGGGGRFDGGMLYYMPQTWTSDDTDAIERLKIQEGTSLVYPSISMGSHVSAVPNHQVNRITPLSTRGIVAMAGSFGYELDVTKMTDIEKEEVKKQIELYKSIRKVVQFGDLYRLKSPFKSNEVSWMTLSKDKEFAIVSYVKQYSEVNKIPGRLKLKALDENSLYEIIETKEVFGGDELMYIGLEIGELIGDYVSKMWTLKKCK</sequence>
<dbReference type="InterPro" id="IPR013785">
    <property type="entry name" value="Aldolase_TIM"/>
</dbReference>
<dbReference type="EMBL" id="CAMTCP010000011">
    <property type="protein sequence ID" value="CAI3539075.1"/>
    <property type="molecule type" value="Genomic_DNA"/>
</dbReference>
<dbReference type="InterPro" id="IPR017853">
    <property type="entry name" value="GH"/>
</dbReference>
<accession>A0A653AS80</accession>
<evidence type="ECO:0000256" key="1">
    <source>
        <dbReference type="ARBA" id="ARBA00001255"/>
    </source>
</evidence>
<dbReference type="EMBL" id="UWJD01000001">
    <property type="protein sequence ID" value="VCT84559.1"/>
    <property type="molecule type" value="Genomic_DNA"/>
</dbReference>
<dbReference type="GO" id="GO:0004557">
    <property type="term" value="F:alpha-galactosidase activity"/>
    <property type="evidence" value="ECO:0007669"/>
    <property type="project" value="UniProtKB-UniRule"/>
</dbReference>
<feature type="binding site" evidence="7">
    <location>
        <begin position="476"/>
        <end position="480"/>
    </location>
    <ligand>
        <name>substrate</name>
    </ligand>
</feature>
<evidence type="ECO:0000313" key="11">
    <source>
        <dbReference type="EMBL" id="CAI3539075.1"/>
    </source>
</evidence>
<evidence type="ECO:0000256" key="5">
    <source>
        <dbReference type="PIRNR" id="PIRNR005536"/>
    </source>
</evidence>
<keyword evidence="4 5" id="KW-0326">Glycosidase</keyword>
<keyword evidence="12" id="KW-0808">Transferase</keyword>
<dbReference type="EMBL" id="CAKJVE010000004">
    <property type="protein sequence ID" value="CAG9707744.1"/>
    <property type="molecule type" value="Genomic_DNA"/>
</dbReference>
<dbReference type="Proteomes" id="UP000789738">
    <property type="component" value="Unassembled WGS sequence"/>
</dbReference>
<evidence type="ECO:0000313" key="10">
    <source>
        <dbReference type="EMBL" id="CAG9707744.1"/>
    </source>
</evidence>
<comment type="similarity">
    <text evidence="5">Belongs to the glycosyl hydrolase.</text>
</comment>
<feature type="binding site" evidence="7">
    <location>
        <position position="526"/>
    </location>
    <ligand>
        <name>substrate</name>
    </ligand>
</feature>
<dbReference type="Proteomes" id="UP000431451">
    <property type="component" value="Unassembled WGS sequence"/>
</dbReference>
<dbReference type="InterPro" id="IPR000111">
    <property type="entry name" value="Glyco_hydro_27/36_CS"/>
</dbReference>
<comment type="catalytic activity">
    <reaction evidence="1 5">
        <text>Hydrolysis of terminal, non-reducing alpha-D-galactose residues in alpha-D-galactosides, including galactose oligosaccharides, galactomannans and galactolipids.</text>
        <dbReference type="EC" id="3.2.1.22"/>
    </reaction>
</comment>
<dbReference type="SUPFAM" id="SSF51445">
    <property type="entry name" value="(Trans)glycosidases"/>
    <property type="match status" value="1"/>
</dbReference>
<dbReference type="InterPro" id="IPR002252">
    <property type="entry name" value="Glyco_hydro_36"/>
</dbReference>
<dbReference type="InterPro" id="IPR031704">
    <property type="entry name" value="Glyco_hydro_36_N"/>
</dbReference>
<dbReference type="InterPro" id="IPR031705">
    <property type="entry name" value="Glyco_hydro_36_C"/>
</dbReference>
<feature type="active site" description="Nucleophile" evidence="6">
    <location>
        <position position="478"/>
    </location>
</feature>
<dbReference type="InterPro" id="IPR050985">
    <property type="entry name" value="Alpha-glycosidase_related"/>
</dbReference>
<evidence type="ECO:0000259" key="9">
    <source>
        <dbReference type="Pfam" id="PF16875"/>
    </source>
</evidence>
<dbReference type="PIRSF" id="PIRSF005536">
    <property type="entry name" value="Agal"/>
    <property type="match status" value="1"/>
</dbReference>
<keyword evidence="12" id="KW-0418">Kinase</keyword>
<feature type="binding site" evidence="7">
    <location>
        <position position="443"/>
    </location>
    <ligand>
        <name>substrate</name>
    </ligand>
</feature>
<dbReference type="PRINTS" id="PR00743">
    <property type="entry name" value="GLHYDRLASE36"/>
</dbReference>
<feature type="binding site" evidence="7">
    <location>
        <position position="548"/>
    </location>
    <ligand>
        <name>substrate</name>
    </ligand>
</feature>
<dbReference type="GO" id="GO:0016301">
    <property type="term" value="F:kinase activity"/>
    <property type="evidence" value="ECO:0007669"/>
    <property type="project" value="UniProtKB-KW"/>
</dbReference>
<dbReference type="InterPro" id="IPR038417">
    <property type="entry name" value="Alpga-gal_N_sf"/>
</dbReference>
<dbReference type="PANTHER" id="PTHR43053:SF3">
    <property type="entry name" value="ALPHA-GALACTOSIDASE C-RELATED"/>
    <property type="match status" value="1"/>
</dbReference>
<dbReference type="RefSeq" id="WP_125150050.1">
    <property type="nucleotide sequence ID" value="NZ_CAKJVE010000004.1"/>
</dbReference>
<dbReference type="PROSITE" id="PS00512">
    <property type="entry name" value="ALPHA_GALACTOSIDASE"/>
    <property type="match status" value="1"/>
</dbReference>
<feature type="domain" description="Glycosyl hydrolase family 36 C-terminal" evidence="8">
    <location>
        <begin position="649"/>
        <end position="725"/>
    </location>
</feature>
<feature type="binding site" evidence="7">
    <location>
        <begin position="366"/>
        <end position="367"/>
    </location>
    <ligand>
        <name>substrate</name>
    </ligand>
</feature>
<evidence type="ECO:0000256" key="2">
    <source>
        <dbReference type="ARBA" id="ARBA00012755"/>
    </source>
</evidence>
<gene>
    <name evidence="12" type="primary">agaSK_1</name>
    <name evidence="11" type="ORF">CNEO2_100032</name>
    <name evidence="10" type="ORF">CNEO_43196</name>
    <name evidence="12" type="ORF">CNEONATNEC25_02159</name>
</gene>
<dbReference type="AlphaFoldDB" id="A0A653AS80"/>
<dbReference type="Pfam" id="PF16874">
    <property type="entry name" value="Glyco_hydro_36C"/>
    <property type="match status" value="1"/>
</dbReference>
<feature type="domain" description="Glycosyl hydrolase family 36 N-terminal" evidence="9">
    <location>
        <begin position="29"/>
        <end position="285"/>
    </location>
</feature>
<evidence type="ECO:0000259" key="8">
    <source>
        <dbReference type="Pfam" id="PF16874"/>
    </source>
</evidence>
<name>A0A653AS80_9CLOT</name>
<protein>
    <recommendedName>
        <fullName evidence="2 5">Alpha-galactosidase</fullName>
        <ecNumber evidence="2 5">3.2.1.22</ecNumber>
    </recommendedName>
</protein>
<proteinExistence type="inferred from homology"/>
<dbReference type="Gene3D" id="2.60.40.1180">
    <property type="entry name" value="Golgi alpha-mannosidase II"/>
    <property type="match status" value="1"/>
</dbReference>
<keyword evidence="3 5" id="KW-0378">Hydrolase</keyword>
<dbReference type="Gene3D" id="3.20.20.70">
    <property type="entry name" value="Aldolase class I"/>
    <property type="match status" value="1"/>
</dbReference>
<dbReference type="Proteomes" id="UP001189143">
    <property type="component" value="Unassembled WGS sequence"/>
</dbReference>
<dbReference type="GO" id="GO:0016052">
    <property type="term" value="P:carbohydrate catabolic process"/>
    <property type="evidence" value="ECO:0007669"/>
    <property type="project" value="InterPro"/>
</dbReference>
<dbReference type="InterPro" id="IPR013780">
    <property type="entry name" value="Glyco_hydro_b"/>
</dbReference>
<dbReference type="Gene3D" id="2.70.98.60">
    <property type="entry name" value="alpha-galactosidase from lactobacil brevis"/>
    <property type="match status" value="1"/>
</dbReference>
<evidence type="ECO:0000256" key="6">
    <source>
        <dbReference type="PIRSR" id="PIRSR005536-1"/>
    </source>
</evidence>
<reference evidence="11" key="3">
    <citation type="submission" date="2022-10" db="EMBL/GenBank/DDBJ databases">
        <authorList>
            <person name="Aires J."/>
            <person name="Mesa V."/>
        </authorList>
    </citation>
    <scope>NUCLEOTIDE SEQUENCE</scope>
    <source>
        <strain evidence="11">Clostridium neonatale JD116</strain>
    </source>
</reference>
<evidence type="ECO:0000313" key="12">
    <source>
        <dbReference type="EMBL" id="VCT84559.1"/>
    </source>
</evidence>